<evidence type="ECO:0000259" key="7">
    <source>
        <dbReference type="PROSITE" id="PS50850"/>
    </source>
</evidence>
<dbReference type="EMBL" id="SMFR01000002">
    <property type="protein sequence ID" value="TCJ97740.1"/>
    <property type="molecule type" value="Genomic_DNA"/>
</dbReference>
<evidence type="ECO:0000313" key="8">
    <source>
        <dbReference type="EMBL" id="TCJ97740.1"/>
    </source>
</evidence>
<feature type="domain" description="Major facilitator superfamily (MFS) profile" evidence="7">
    <location>
        <begin position="1"/>
        <end position="477"/>
    </location>
</feature>
<dbReference type="PROSITE" id="PS50850">
    <property type="entry name" value="MFS"/>
    <property type="match status" value="1"/>
</dbReference>
<keyword evidence="3 6" id="KW-0812">Transmembrane</keyword>
<feature type="transmembrane region" description="Helical" evidence="6">
    <location>
        <begin position="331"/>
        <end position="357"/>
    </location>
</feature>
<keyword evidence="5 6" id="KW-0472">Membrane</keyword>
<feature type="transmembrane region" description="Helical" evidence="6">
    <location>
        <begin position="243"/>
        <end position="266"/>
    </location>
</feature>
<dbReference type="Gene3D" id="1.20.1250.20">
    <property type="entry name" value="MFS general substrate transporter like domains"/>
    <property type="match status" value="2"/>
</dbReference>
<feature type="transmembrane region" description="Helical" evidence="6">
    <location>
        <begin position="52"/>
        <end position="70"/>
    </location>
</feature>
<dbReference type="STRING" id="1210063.GCA_001612665_01446"/>
<organism evidence="8 9">
    <name type="scientific">Nocardia alba</name>
    <dbReference type="NCBI Taxonomy" id="225051"/>
    <lineage>
        <taxon>Bacteria</taxon>
        <taxon>Bacillati</taxon>
        <taxon>Actinomycetota</taxon>
        <taxon>Actinomycetes</taxon>
        <taxon>Mycobacteriales</taxon>
        <taxon>Nocardiaceae</taxon>
        <taxon>Nocardia</taxon>
    </lineage>
</organism>
<feature type="transmembrane region" description="Helical" evidence="6">
    <location>
        <begin position="272"/>
        <end position="293"/>
    </location>
</feature>
<feature type="transmembrane region" description="Helical" evidence="6">
    <location>
        <begin position="175"/>
        <end position="194"/>
    </location>
</feature>
<feature type="transmembrane region" description="Helical" evidence="6">
    <location>
        <begin position="82"/>
        <end position="100"/>
    </location>
</feature>
<comment type="subcellular location">
    <subcellularLocation>
        <location evidence="1">Cell membrane</location>
        <topology evidence="1">Multi-pass membrane protein</topology>
    </subcellularLocation>
</comment>
<dbReference type="Pfam" id="PF07690">
    <property type="entry name" value="MFS_1"/>
    <property type="match status" value="1"/>
</dbReference>
<evidence type="ECO:0000256" key="2">
    <source>
        <dbReference type="ARBA" id="ARBA00022448"/>
    </source>
</evidence>
<dbReference type="PANTHER" id="PTHR42718:SF9">
    <property type="entry name" value="MAJOR FACILITATOR SUPERFAMILY MULTIDRUG TRANSPORTER MFSC"/>
    <property type="match status" value="1"/>
</dbReference>
<evidence type="ECO:0000256" key="3">
    <source>
        <dbReference type="ARBA" id="ARBA00022692"/>
    </source>
</evidence>
<feature type="transmembrane region" description="Helical" evidence="6">
    <location>
        <begin position="305"/>
        <end position="325"/>
    </location>
</feature>
<feature type="transmembrane region" description="Helical" evidence="6">
    <location>
        <begin position="18"/>
        <end position="40"/>
    </location>
</feature>
<evidence type="ECO:0000256" key="6">
    <source>
        <dbReference type="SAM" id="Phobius"/>
    </source>
</evidence>
<feature type="transmembrane region" description="Helical" evidence="6">
    <location>
        <begin position="200"/>
        <end position="222"/>
    </location>
</feature>
<evidence type="ECO:0000256" key="5">
    <source>
        <dbReference type="ARBA" id="ARBA00023136"/>
    </source>
</evidence>
<feature type="transmembrane region" description="Helical" evidence="6">
    <location>
        <begin position="369"/>
        <end position="391"/>
    </location>
</feature>
<name>A0A4R1FTU8_9NOCA</name>
<dbReference type="GO" id="GO:0005886">
    <property type="term" value="C:plasma membrane"/>
    <property type="evidence" value="ECO:0007669"/>
    <property type="project" value="UniProtKB-SubCell"/>
</dbReference>
<evidence type="ECO:0000256" key="4">
    <source>
        <dbReference type="ARBA" id="ARBA00022989"/>
    </source>
</evidence>
<dbReference type="GO" id="GO:0022857">
    <property type="term" value="F:transmembrane transporter activity"/>
    <property type="evidence" value="ECO:0007669"/>
    <property type="project" value="InterPro"/>
</dbReference>
<feature type="transmembrane region" description="Helical" evidence="6">
    <location>
        <begin position="112"/>
        <end position="133"/>
    </location>
</feature>
<feature type="transmembrane region" description="Helical" evidence="6">
    <location>
        <begin position="451"/>
        <end position="471"/>
    </location>
</feature>
<dbReference type="InterPro" id="IPR020846">
    <property type="entry name" value="MFS_dom"/>
</dbReference>
<protein>
    <submittedName>
        <fullName evidence="8">MFS transporter</fullName>
    </submittedName>
</protein>
<keyword evidence="4 6" id="KW-1133">Transmembrane helix</keyword>
<dbReference type="AlphaFoldDB" id="A0A4R1FTU8"/>
<keyword evidence="9" id="KW-1185">Reference proteome</keyword>
<reference evidence="8 9" key="1">
    <citation type="submission" date="2019-03" db="EMBL/GenBank/DDBJ databases">
        <title>Genomic Encyclopedia of Type Strains, Phase IV (KMG-IV): sequencing the most valuable type-strain genomes for metagenomic binning, comparative biology and taxonomic classification.</title>
        <authorList>
            <person name="Goeker M."/>
        </authorList>
    </citation>
    <scope>NUCLEOTIDE SEQUENCE [LARGE SCALE GENOMIC DNA]</scope>
    <source>
        <strain evidence="8 9">DSM 44684</strain>
    </source>
</reference>
<dbReference type="InterPro" id="IPR036259">
    <property type="entry name" value="MFS_trans_sf"/>
</dbReference>
<dbReference type="PANTHER" id="PTHR42718">
    <property type="entry name" value="MAJOR FACILITATOR SUPERFAMILY MULTIDRUG TRANSPORTER MFSC"/>
    <property type="match status" value="1"/>
</dbReference>
<evidence type="ECO:0000256" key="1">
    <source>
        <dbReference type="ARBA" id="ARBA00004651"/>
    </source>
</evidence>
<sequence>MHAIAVPTLLQQLGDRDVLAFSLWIPKSYVISHVAFLMLGGVLCDRFGPKPLLTYGYLGYLIGQFAHLALETTSLPLMIARILMGVSAAAMVPAALATLLRASAPGLQRAQAILLWGAAIAAGVTVVPLISALLLGHVWWTRVIAVESVIAIALFVGIIVLVPASRPDPDAVVDWPSVIATVAGAALLALGFITAPDWGWTSPAVLVTLIASTGLLVVATMMRRAVELPHDWLLRAEPRVRPAMFALATAVVATFGMVFLVVQYLQAVRTEYPVLAGFAIFGPTCAATGFGAWAGAALYRRTNSIVPLIVGLTTVLDGLAVGLLADVDGGLVPIVVMATVVNAGLAIVMTVALGAISAALPATRHGIPFAAQSVVVQLGSMLGVAMVSGLVGEGYKAKFVVPAQVAARDGLTVTGEPLGRSVATAISVDDQLGWQLASAVRTAFLVGFRHGVVALLLLVVVMMAVILILAARLPAAERAREQVDRLS</sequence>
<dbReference type="Proteomes" id="UP000294856">
    <property type="component" value="Unassembled WGS sequence"/>
</dbReference>
<comment type="caution">
    <text evidence="8">The sequence shown here is derived from an EMBL/GenBank/DDBJ whole genome shotgun (WGS) entry which is preliminary data.</text>
</comment>
<proteinExistence type="predicted"/>
<dbReference type="SUPFAM" id="SSF103473">
    <property type="entry name" value="MFS general substrate transporter"/>
    <property type="match status" value="1"/>
</dbReference>
<feature type="transmembrane region" description="Helical" evidence="6">
    <location>
        <begin position="139"/>
        <end position="163"/>
    </location>
</feature>
<gene>
    <name evidence="8" type="ORF">DFR71_3789</name>
</gene>
<keyword evidence="2" id="KW-0813">Transport</keyword>
<evidence type="ECO:0000313" key="9">
    <source>
        <dbReference type="Proteomes" id="UP000294856"/>
    </source>
</evidence>
<dbReference type="InterPro" id="IPR011701">
    <property type="entry name" value="MFS"/>
</dbReference>
<accession>A0A4R1FTU8</accession>